<dbReference type="Proteomes" id="UP000620262">
    <property type="component" value="Unassembled WGS sequence"/>
</dbReference>
<dbReference type="InterPro" id="IPR050678">
    <property type="entry name" value="DNA_Partitioning_ATPase"/>
</dbReference>
<dbReference type="Pfam" id="PF13614">
    <property type="entry name" value="AAA_31"/>
    <property type="match status" value="1"/>
</dbReference>
<dbReference type="InterPro" id="IPR027417">
    <property type="entry name" value="P-loop_NTPase"/>
</dbReference>
<reference evidence="2 3" key="1">
    <citation type="submission" date="2020-10" db="EMBL/GenBank/DDBJ databases">
        <title>Sequencing the genomes of 1000 actinobacteria strains.</title>
        <authorList>
            <person name="Klenk H.-P."/>
        </authorList>
    </citation>
    <scope>NUCLEOTIDE SEQUENCE [LARGE SCALE GENOMIC DNA]</scope>
    <source>
        <strain evidence="2 3">DSM 7307</strain>
    </source>
</reference>
<protein>
    <submittedName>
        <fullName evidence="2">Chromosome partitioning protein</fullName>
    </submittedName>
</protein>
<dbReference type="NCBIfam" id="NF010443">
    <property type="entry name" value="PRK13869.1"/>
    <property type="match status" value="1"/>
</dbReference>
<dbReference type="NCBIfam" id="TIGR03453">
    <property type="entry name" value="partition_RepA"/>
    <property type="match status" value="1"/>
</dbReference>
<dbReference type="CDD" id="cd02042">
    <property type="entry name" value="ParAB_family"/>
    <property type="match status" value="1"/>
</dbReference>
<dbReference type="PANTHER" id="PTHR13696">
    <property type="entry name" value="P-LOOP CONTAINING NUCLEOSIDE TRIPHOSPHATE HYDROLASE"/>
    <property type="match status" value="1"/>
</dbReference>
<keyword evidence="3" id="KW-1185">Reference proteome</keyword>
<evidence type="ECO:0000313" key="2">
    <source>
        <dbReference type="EMBL" id="MBE1508406.1"/>
    </source>
</evidence>
<dbReference type="SUPFAM" id="SSF52540">
    <property type="entry name" value="P-loop containing nucleoside triphosphate hydrolases"/>
    <property type="match status" value="1"/>
</dbReference>
<dbReference type="Gene3D" id="3.40.50.300">
    <property type="entry name" value="P-loop containing nucleotide triphosphate hydrolases"/>
    <property type="match status" value="1"/>
</dbReference>
<organism evidence="2 3">
    <name type="scientific">Rhizobium viscosum</name>
    <name type="common">Arthrobacter viscosus</name>
    <dbReference type="NCBI Taxonomy" id="1673"/>
    <lineage>
        <taxon>Bacteria</taxon>
        <taxon>Pseudomonadati</taxon>
        <taxon>Pseudomonadota</taxon>
        <taxon>Alphaproteobacteria</taxon>
        <taxon>Hyphomicrobiales</taxon>
        <taxon>Rhizobiaceae</taxon>
        <taxon>Rhizobium/Agrobacterium group</taxon>
        <taxon>Rhizobium</taxon>
    </lineage>
</organism>
<comment type="caution">
    <text evidence="2">The sequence shown here is derived from an EMBL/GenBank/DDBJ whole genome shotgun (WGS) entry which is preliminary data.</text>
</comment>
<name>A0ABR9IYV3_RHIVS</name>
<dbReference type="RefSeq" id="WP_192732007.1">
    <property type="nucleotide sequence ID" value="NZ_BAAAVL010000010.1"/>
</dbReference>
<dbReference type="InterPro" id="IPR025669">
    <property type="entry name" value="AAA_dom"/>
</dbReference>
<gene>
    <name evidence="2" type="ORF">H4W29_005651</name>
</gene>
<accession>A0ABR9IYV3</accession>
<proteinExistence type="predicted"/>
<evidence type="ECO:0000259" key="1">
    <source>
        <dbReference type="Pfam" id="PF13614"/>
    </source>
</evidence>
<dbReference type="EMBL" id="JADBEC010000002">
    <property type="protein sequence ID" value="MBE1508406.1"/>
    <property type="molecule type" value="Genomic_DNA"/>
</dbReference>
<dbReference type="PANTHER" id="PTHR13696:SF52">
    <property type="entry name" value="PARA FAMILY PROTEIN CT_582"/>
    <property type="match status" value="1"/>
</dbReference>
<feature type="domain" description="AAA" evidence="1">
    <location>
        <begin position="115"/>
        <end position="291"/>
    </location>
</feature>
<evidence type="ECO:0000313" key="3">
    <source>
        <dbReference type="Proteomes" id="UP000620262"/>
    </source>
</evidence>
<dbReference type="InterPro" id="IPR017818">
    <property type="entry name" value="Plasmid_partition_RepA"/>
</dbReference>
<sequence>MDNISVSTTDIRIERHATQLSRQLKLLRDRLFPPLSQKTLRTFTSGEAAQMIGVSDGYLRQLSLDGKGPQPDVSQNGRRSYTLGQINELRQHMAKIKPKDALSYLPWRRDGEKLQTIAITNFKGGSAKTTTTLYLAQHLALEGYRVLAIDLDPQASLSSLLGVQPEFDLGDGDTLYGAIRYDAHRRPLKDIIRKTYFDGLDMVPGNLELMEFEHETPRALNDRQKPEELFFRRVGNAIAEVEADYDIVVIDCPPQLGYLTLGAVCAATSLLITIHPQMVDVASMSQFLLMTSDLLSVVRKAGGDLQHDFIKYVVTRHEPFDAPQSQIVALLRSLFGDDVLTATILKSTAIADAGLTKQTLYEIEKGQVRRSTYDRALESVNAANGEIITSIHKAWGRT</sequence>